<feature type="compositionally biased region" description="Low complexity" evidence="1">
    <location>
        <begin position="36"/>
        <end position="63"/>
    </location>
</feature>
<organism evidence="2 3">
    <name type="scientific">Meloidogyne enterolobii</name>
    <name type="common">Root-knot nematode worm</name>
    <name type="synonym">Meloidogyne mayaguensis</name>
    <dbReference type="NCBI Taxonomy" id="390850"/>
    <lineage>
        <taxon>Eukaryota</taxon>
        <taxon>Metazoa</taxon>
        <taxon>Ecdysozoa</taxon>
        <taxon>Nematoda</taxon>
        <taxon>Chromadorea</taxon>
        <taxon>Rhabditida</taxon>
        <taxon>Tylenchina</taxon>
        <taxon>Tylenchomorpha</taxon>
        <taxon>Tylenchoidea</taxon>
        <taxon>Meloidogynidae</taxon>
        <taxon>Meloidogyninae</taxon>
        <taxon>Meloidogyne</taxon>
    </lineage>
</organism>
<dbReference type="AlphaFoldDB" id="A0A6V7TUX6"/>
<feature type="region of interest" description="Disordered" evidence="1">
    <location>
        <begin position="24"/>
        <end position="96"/>
    </location>
</feature>
<protein>
    <submittedName>
        <fullName evidence="2">Uncharacterized protein</fullName>
    </submittedName>
</protein>
<proteinExistence type="predicted"/>
<dbReference type="EMBL" id="CAJEWN010000017">
    <property type="protein sequence ID" value="CAD2135654.1"/>
    <property type="molecule type" value="Genomic_DNA"/>
</dbReference>
<evidence type="ECO:0000256" key="1">
    <source>
        <dbReference type="SAM" id="MobiDB-lite"/>
    </source>
</evidence>
<sequence>MNVEEDFHVGSARLIMNGRCCQTQQPHGIEKSNKVNYTNRNSTGSTNSSQTSSGFESSKSASSHQLAQPCHSTPAHHQLQQQNESPQAFQISPNEDNSISSHPHVFHLLDHLQLLHKEDVLPLIFLFLMDLICLQRELGKLKVVL</sequence>
<comment type="caution">
    <text evidence="2">The sequence shown here is derived from an EMBL/GenBank/DDBJ whole genome shotgun (WGS) entry which is preliminary data.</text>
</comment>
<reference evidence="2 3" key="1">
    <citation type="submission" date="2020-08" db="EMBL/GenBank/DDBJ databases">
        <authorList>
            <person name="Koutsovoulos G."/>
            <person name="Danchin GJ E."/>
        </authorList>
    </citation>
    <scope>NUCLEOTIDE SEQUENCE [LARGE SCALE GENOMIC DNA]</scope>
</reference>
<gene>
    <name evidence="2" type="ORF">MENT_LOCUS4794</name>
</gene>
<evidence type="ECO:0000313" key="3">
    <source>
        <dbReference type="Proteomes" id="UP000580250"/>
    </source>
</evidence>
<accession>A0A6V7TUX6</accession>
<evidence type="ECO:0000313" key="2">
    <source>
        <dbReference type="EMBL" id="CAD2135654.1"/>
    </source>
</evidence>
<name>A0A6V7TUX6_MELEN</name>
<feature type="compositionally biased region" description="Polar residues" evidence="1">
    <location>
        <begin position="78"/>
        <end position="96"/>
    </location>
</feature>
<dbReference type="Proteomes" id="UP000580250">
    <property type="component" value="Unassembled WGS sequence"/>
</dbReference>